<feature type="transmembrane region" description="Helical" evidence="1">
    <location>
        <begin position="79"/>
        <end position="99"/>
    </location>
</feature>
<keyword evidence="1" id="KW-1133">Transmembrane helix</keyword>
<comment type="caution">
    <text evidence="4">The sequence shown here is derived from an EMBL/GenBank/DDBJ whole genome shotgun (WGS) entry which is preliminary data.</text>
</comment>
<dbReference type="Proteomes" id="UP000468828">
    <property type="component" value="Unassembled WGS sequence"/>
</dbReference>
<keyword evidence="1" id="KW-0472">Membrane</keyword>
<dbReference type="InterPro" id="IPR006976">
    <property type="entry name" value="VanZ-like"/>
</dbReference>
<keyword evidence="1" id="KW-0812">Transmembrane</keyword>
<evidence type="ECO:0000313" key="6">
    <source>
        <dbReference type="Proteomes" id="UP000471152"/>
    </source>
</evidence>
<protein>
    <submittedName>
        <fullName evidence="4">VanZ family protein</fullName>
    </submittedName>
</protein>
<reference evidence="3 5" key="1">
    <citation type="submission" date="2020-01" db="EMBL/GenBank/DDBJ databases">
        <title>the WGS Modestobacter muralis CPCC 204518.</title>
        <authorList>
            <person name="Jiang Z."/>
        </authorList>
    </citation>
    <scope>NUCLEOTIDE SEQUENCE [LARGE SCALE GENOMIC DNA]</scope>
    <source>
        <strain evidence="3 5">DSM 100205</strain>
    </source>
</reference>
<evidence type="ECO:0000313" key="4">
    <source>
        <dbReference type="EMBL" id="NEN49721.1"/>
    </source>
</evidence>
<dbReference type="Proteomes" id="UP000471152">
    <property type="component" value="Unassembled WGS sequence"/>
</dbReference>
<accession>A0A6P0H292</accession>
<feature type="non-terminal residue" evidence="4">
    <location>
        <position position="1"/>
    </location>
</feature>
<evidence type="ECO:0000313" key="3">
    <source>
        <dbReference type="EMBL" id="NEK92954.1"/>
    </source>
</evidence>
<proteinExistence type="predicted"/>
<feature type="domain" description="VanZ-like" evidence="2">
    <location>
        <begin position="24"/>
        <end position="95"/>
    </location>
</feature>
<evidence type="ECO:0000313" key="5">
    <source>
        <dbReference type="Proteomes" id="UP000468828"/>
    </source>
</evidence>
<sequence>AARPAGEGVGCTVQFALPTLGSVELLANVALFVPPAVLGTLLTRRPLTVLLVAAGASVAIEALQALVPALARACDTNDWAMNSAGATIGVLLAAVVLALSRPLSTRA</sequence>
<dbReference type="EMBL" id="JAAGWB010000006">
    <property type="protein sequence ID" value="NEN49721.1"/>
    <property type="molecule type" value="Genomic_DNA"/>
</dbReference>
<keyword evidence="5" id="KW-1185">Reference proteome</keyword>
<feature type="transmembrane region" description="Helical" evidence="1">
    <location>
        <begin position="25"/>
        <end position="42"/>
    </location>
</feature>
<dbReference type="AlphaFoldDB" id="A0A6P0H292"/>
<evidence type="ECO:0000259" key="2">
    <source>
        <dbReference type="Pfam" id="PF04892"/>
    </source>
</evidence>
<organism evidence="4 6">
    <name type="scientific">Modestobacter muralis</name>
    <dbReference type="NCBI Taxonomy" id="1608614"/>
    <lineage>
        <taxon>Bacteria</taxon>
        <taxon>Bacillati</taxon>
        <taxon>Actinomycetota</taxon>
        <taxon>Actinomycetes</taxon>
        <taxon>Geodermatophilales</taxon>
        <taxon>Geodermatophilaceae</taxon>
        <taxon>Modestobacter</taxon>
    </lineage>
</organism>
<dbReference type="Pfam" id="PF04892">
    <property type="entry name" value="VanZ"/>
    <property type="match status" value="1"/>
</dbReference>
<feature type="transmembrane region" description="Helical" evidence="1">
    <location>
        <begin position="49"/>
        <end position="67"/>
    </location>
</feature>
<name>A0A6P0H292_9ACTN</name>
<reference evidence="4 6" key="2">
    <citation type="submission" date="2020-02" db="EMBL/GenBank/DDBJ databases">
        <title>The WGS of Modestobacter muralis DSM 100205.</title>
        <authorList>
            <person name="Jiang Z."/>
        </authorList>
    </citation>
    <scope>NUCLEOTIDE SEQUENCE [LARGE SCALE GENOMIC DNA]</scope>
    <source>
        <strain evidence="4 6">DSM 100205</strain>
    </source>
</reference>
<gene>
    <name evidence="4" type="ORF">G3R41_02030</name>
    <name evidence="3" type="ORF">GCU67_02030</name>
</gene>
<dbReference type="RefSeq" id="WP_163609421.1">
    <property type="nucleotide sequence ID" value="NZ_JAAGWB010000006.1"/>
</dbReference>
<dbReference type="EMBL" id="JAAGWH010000006">
    <property type="protein sequence ID" value="NEK92954.1"/>
    <property type="molecule type" value="Genomic_DNA"/>
</dbReference>
<evidence type="ECO:0000256" key="1">
    <source>
        <dbReference type="SAM" id="Phobius"/>
    </source>
</evidence>